<reference evidence="6 7" key="1">
    <citation type="submission" date="2023-10" db="EMBL/GenBank/DDBJ databases">
        <title>Rubellicoccus peritrichatus gen. nov., sp. nov., isolated from an algae of coral reef tank.</title>
        <authorList>
            <person name="Luo J."/>
        </authorList>
    </citation>
    <scope>NUCLEOTIDE SEQUENCE [LARGE SCALE GENOMIC DNA]</scope>
    <source>
        <strain evidence="6 7">CR14</strain>
    </source>
</reference>
<dbReference type="InterPro" id="IPR019791">
    <property type="entry name" value="Haem_peroxidase_animal"/>
</dbReference>
<dbReference type="PANTHER" id="PTHR11475">
    <property type="entry name" value="OXIDASE/PEROXIDASE"/>
    <property type="match status" value="1"/>
</dbReference>
<evidence type="ECO:0000256" key="4">
    <source>
        <dbReference type="SAM" id="MobiDB-lite"/>
    </source>
</evidence>
<evidence type="ECO:0000313" key="6">
    <source>
        <dbReference type="EMBL" id="WOO41230.1"/>
    </source>
</evidence>
<protein>
    <submittedName>
        <fullName evidence="6">Peroxidase family protein</fullName>
    </submittedName>
</protein>
<dbReference type="RefSeq" id="WP_317833652.1">
    <property type="nucleotide sequence ID" value="NZ_CP136920.1"/>
</dbReference>
<sequence length="570" mass="63403">MKIRYILQIVAMASFSMALATGAERSSNDSDRRSRLRNDRQDDRRHKDRKVNRPTDDVPSTAAVFPLEFRSIDGTNNNVDNPNWGAAAIEFIRVVEADYADGLDEPSGADRASARAISSAVSAQDGSIPNSEGVSDFVWQWGQFLDHDITETPVIDPAEPFDIEVPLGDAWFDPFNTGTVTIGLNRSFYEHDADGVRQQFNEITAFIDASNVYGSDEERAADLRTNDGTGRLRTSDGDLLPFNINELPNAPSDDPGFYIGGDVRANEQVGLIAMHTLFVREHNRWADFFRERHPDVSGDVVYNLARAIVGAEMQAITYREFLPRVLGRKALKSYRGYRADVDPSISNIFATASYRFGHSMLSTELLRLDVDGNVIEEGNLSLAEAFFNPDEIAAVGIDPVLRGLASQAAQEVDTRVIDDVRNFLFGPPGAGGFDLVSLNIQRGRDHGLPSYNTVREAYGLEPVTAFTEISSDTEISDGLASVYASPDDIDLWVGGLAEDHVEGALVGETLQAVLGDQFERLRDGDRFWYQRYLPRRWVNMVERQTLSEIIRRNTDIGWEIQSDVFVVSEE</sequence>
<keyword evidence="6" id="KW-0560">Oxidoreductase</keyword>
<dbReference type="GO" id="GO:0005576">
    <property type="term" value="C:extracellular region"/>
    <property type="evidence" value="ECO:0007669"/>
    <property type="project" value="UniProtKB-SubCell"/>
</dbReference>
<proteinExistence type="predicted"/>
<keyword evidence="3" id="KW-0325">Glycoprotein</keyword>
<comment type="subcellular location">
    <subcellularLocation>
        <location evidence="1">Secreted</location>
    </subcellularLocation>
</comment>
<dbReference type="PRINTS" id="PR00457">
    <property type="entry name" value="ANPEROXIDASE"/>
</dbReference>
<feature type="compositionally biased region" description="Basic and acidic residues" evidence="4">
    <location>
        <begin position="26"/>
        <end position="56"/>
    </location>
</feature>
<keyword evidence="2" id="KW-0964">Secreted</keyword>
<keyword evidence="6" id="KW-0575">Peroxidase</keyword>
<gene>
    <name evidence="6" type="ORF">RZN69_21625</name>
</gene>
<evidence type="ECO:0000256" key="5">
    <source>
        <dbReference type="SAM" id="SignalP"/>
    </source>
</evidence>
<keyword evidence="5" id="KW-0732">Signal</keyword>
<dbReference type="Pfam" id="PF03098">
    <property type="entry name" value="An_peroxidase"/>
    <property type="match status" value="1"/>
</dbReference>
<dbReference type="GO" id="GO:0004601">
    <property type="term" value="F:peroxidase activity"/>
    <property type="evidence" value="ECO:0007669"/>
    <property type="project" value="UniProtKB-KW"/>
</dbReference>
<organism evidence="6 7">
    <name type="scientific">Rubellicoccus peritrichatus</name>
    <dbReference type="NCBI Taxonomy" id="3080537"/>
    <lineage>
        <taxon>Bacteria</taxon>
        <taxon>Pseudomonadati</taxon>
        <taxon>Verrucomicrobiota</taxon>
        <taxon>Opitutia</taxon>
        <taxon>Puniceicoccales</taxon>
        <taxon>Cerasicoccaceae</taxon>
        <taxon>Rubellicoccus</taxon>
    </lineage>
</organism>
<feature type="region of interest" description="Disordered" evidence="4">
    <location>
        <begin position="22"/>
        <end position="59"/>
    </location>
</feature>
<dbReference type="Proteomes" id="UP001304300">
    <property type="component" value="Chromosome"/>
</dbReference>
<dbReference type="KEGG" id="puo:RZN69_21625"/>
<dbReference type="Gene3D" id="1.10.640.10">
    <property type="entry name" value="Haem peroxidase domain superfamily, animal type"/>
    <property type="match status" value="1"/>
</dbReference>
<evidence type="ECO:0000313" key="7">
    <source>
        <dbReference type="Proteomes" id="UP001304300"/>
    </source>
</evidence>
<accession>A0AAQ3LCA5</accession>
<keyword evidence="7" id="KW-1185">Reference proteome</keyword>
<evidence type="ECO:0000256" key="3">
    <source>
        <dbReference type="ARBA" id="ARBA00023180"/>
    </source>
</evidence>
<feature type="chain" id="PRO_5043008857" evidence="5">
    <location>
        <begin position="21"/>
        <end position="570"/>
    </location>
</feature>
<dbReference type="EMBL" id="CP136920">
    <property type="protein sequence ID" value="WOO41230.1"/>
    <property type="molecule type" value="Genomic_DNA"/>
</dbReference>
<feature type="signal peptide" evidence="5">
    <location>
        <begin position="1"/>
        <end position="20"/>
    </location>
</feature>
<dbReference type="PROSITE" id="PS50292">
    <property type="entry name" value="PEROXIDASE_3"/>
    <property type="match status" value="1"/>
</dbReference>
<dbReference type="InterPro" id="IPR037120">
    <property type="entry name" value="Haem_peroxidase_sf_animal"/>
</dbReference>
<dbReference type="GO" id="GO:0006979">
    <property type="term" value="P:response to oxidative stress"/>
    <property type="evidence" value="ECO:0007669"/>
    <property type="project" value="InterPro"/>
</dbReference>
<evidence type="ECO:0000256" key="2">
    <source>
        <dbReference type="ARBA" id="ARBA00022525"/>
    </source>
</evidence>
<dbReference type="CDD" id="cd09822">
    <property type="entry name" value="peroxinectin_like_bacterial"/>
    <property type="match status" value="1"/>
</dbReference>
<dbReference type="InterPro" id="IPR010255">
    <property type="entry name" value="Haem_peroxidase_sf"/>
</dbReference>
<name>A0AAQ3LCA5_9BACT</name>
<dbReference type="AlphaFoldDB" id="A0AAQ3LCA5"/>
<dbReference type="SUPFAM" id="SSF48113">
    <property type="entry name" value="Heme-dependent peroxidases"/>
    <property type="match status" value="1"/>
</dbReference>
<dbReference type="GO" id="GO:0020037">
    <property type="term" value="F:heme binding"/>
    <property type="evidence" value="ECO:0007669"/>
    <property type="project" value="InterPro"/>
</dbReference>
<evidence type="ECO:0000256" key="1">
    <source>
        <dbReference type="ARBA" id="ARBA00004613"/>
    </source>
</evidence>
<dbReference type="PANTHER" id="PTHR11475:SF4">
    <property type="entry name" value="CHORION PEROXIDASE"/>
    <property type="match status" value="1"/>
</dbReference>